<sequence>MPASTPVPTNLAAFQGDKYADAWAAQWKKGESLPWDEGFPNPALEDALVNHKATIGEAIGHDAQGQPYRRKALVPGCGRGVDVLLLASFGFDAYGLEYSPDAIEACKKEEKENHSWYRARDQAVGPGKVNWFFCALSPSMRPRWALRQTQLLAPSPSGNLICLEFPRHKSPSEAGPPWASPSEAYMEHLSHPGEEVHYNDQGLVKENPLQPPSKAGLERVAFWQPERTHEKGQGKDGVIHDRVSIWRRRN</sequence>
<evidence type="ECO:0000313" key="6">
    <source>
        <dbReference type="Proteomes" id="UP001150941"/>
    </source>
</evidence>
<dbReference type="CDD" id="cd02440">
    <property type="entry name" value="AdoMet_MTases"/>
    <property type="match status" value="1"/>
</dbReference>
<dbReference type="OrthoDB" id="276151at2759"/>
<keyword evidence="6" id="KW-1185">Reference proteome</keyword>
<evidence type="ECO:0000256" key="3">
    <source>
        <dbReference type="ARBA" id="ARBA00022679"/>
    </source>
</evidence>
<keyword evidence="2" id="KW-0489">Methyltransferase</keyword>
<accession>A0A9W9NC52</accession>
<name>A0A9W9NC52_9EURO</name>
<dbReference type="SUPFAM" id="SSF53335">
    <property type="entry name" value="S-adenosyl-L-methionine-dependent methyltransferases"/>
    <property type="match status" value="1"/>
</dbReference>
<dbReference type="Proteomes" id="UP001150941">
    <property type="component" value="Unassembled WGS sequence"/>
</dbReference>
<dbReference type="Pfam" id="PF05724">
    <property type="entry name" value="TPMT"/>
    <property type="match status" value="1"/>
</dbReference>
<dbReference type="GeneID" id="83206762"/>
<dbReference type="InterPro" id="IPR029063">
    <property type="entry name" value="SAM-dependent_MTases_sf"/>
</dbReference>
<proteinExistence type="predicted"/>
<evidence type="ECO:0000256" key="2">
    <source>
        <dbReference type="ARBA" id="ARBA00022603"/>
    </source>
</evidence>
<dbReference type="RefSeq" id="XP_058326026.1">
    <property type="nucleotide sequence ID" value="XM_058479458.1"/>
</dbReference>
<organism evidence="5 6">
    <name type="scientific">Penicillium chermesinum</name>
    <dbReference type="NCBI Taxonomy" id="63820"/>
    <lineage>
        <taxon>Eukaryota</taxon>
        <taxon>Fungi</taxon>
        <taxon>Dikarya</taxon>
        <taxon>Ascomycota</taxon>
        <taxon>Pezizomycotina</taxon>
        <taxon>Eurotiomycetes</taxon>
        <taxon>Eurotiomycetidae</taxon>
        <taxon>Eurotiales</taxon>
        <taxon>Aspergillaceae</taxon>
        <taxon>Penicillium</taxon>
    </lineage>
</organism>
<dbReference type="GO" id="GO:0008757">
    <property type="term" value="F:S-adenosylmethionine-dependent methyltransferase activity"/>
    <property type="evidence" value="ECO:0007669"/>
    <property type="project" value="InterPro"/>
</dbReference>
<keyword evidence="4" id="KW-0949">S-adenosyl-L-methionine</keyword>
<evidence type="ECO:0008006" key="7">
    <source>
        <dbReference type="Google" id="ProtNLM"/>
    </source>
</evidence>
<dbReference type="EMBL" id="JAPQKS010000008">
    <property type="protein sequence ID" value="KAJ5217155.1"/>
    <property type="molecule type" value="Genomic_DNA"/>
</dbReference>
<dbReference type="PANTHER" id="PTHR32183:SF6">
    <property type="entry name" value="CYSTEINE SULFINATE DESULFINASE_CYSTEINE DESULFURASE AND RELATED ENZYMES"/>
    <property type="match status" value="1"/>
</dbReference>
<dbReference type="PANTHER" id="PTHR32183">
    <property type="match status" value="1"/>
</dbReference>
<dbReference type="Gene3D" id="3.40.50.150">
    <property type="entry name" value="Vaccinia Virus protein VP39"/>
    <property type="match status" value="2"/>
</dbReference>
<dbReference type="AlphaFoldDB" id="A0A9W9NC52"/>
<dbReference type="InterPro" id="IPR008854">
    <property type="entry name" value="TPMT"/>
</dbReference>
<evidence type="ECO:0000313" key="5">
    <source>
        <dbReference type="EMBL" id="KAJ5217155.1"/>
    </source>
</evidence>
<keyword evidence="3" id="KW-0808">Transferase</keyword>
<protein>
    <recommendedName>
        <fullName evidence="7">Thiol methyltransferase</fullName>
    </recommendedName>
</protein>
<keyword evidence="1" id="KW-0597">Phosphoprotein</keyword>
<evidence type="ECO:0000256" key="1">
    <source>
        <dbReference type="ARBA" id="ARBA00022553"/>
    </source>
</evidence>
<reference evidence="5" key="2">
    <citation type="journal article" date="2023" name="IMA Fungus">
        <title>Comparative genomic study of the Penicillium genus elucidates a diverse pangenome and 15 lateral gene transfer events.</title>
        <authorList>
            <person name="Petersen C."/>
            <person name="Sorensen T."/>
            <person name="Nielsen M.R."/>
            <person name="Sondergaard T.E."/>
            <person name="Sorensen J.L."/>
            <person name="Fitzpatrick D.A."/>
            <person name="Frisvad J.C."/>
            <person name="Nielsen K.L."/>
        </authorList>
    </citation>
    <scope>NUCLEOTIDE SEQUENCE</scope>
    <source>
        <strain evidence="5">IBT 19713</strain>
    </source>
</reference>
<evidence type="ECO:0000256" key="4">
    <source>
        <dbReference type="ARBA" id="ARBA00022691"/>
    </source>
</evidence>
<dbReference type="GO" id="GO:0032259">
    <property type="term" value="P:methylation"/>
    <property type="evidence" value="ECO:0007669"/>
    <property type="project" value="UniProtKB-KW"/>
</dbReference>
<reference evidence="5" key="1">
    <citation type="submission" date="2022-11" db="EMBL/GenBank/DDBJ databases">
        <authorList>
            <person name="Petersen C."/>
        </authorList>
    </citation>
    <scope>NUCLEOTIDE SEQUENCE</scope>
    <source>
        <strain evidence="5">IBT 19713</strain>
    </source>
</reference>
<gene>
    <name evidence="5" type="ORF">N7468_010163</name>
</gene>
<comment type="caution">
    <text evidence="5">The sequence shown here is derived from an EMBL/GenBank/DDBJ whole genome shotgun (WGS) entry which is preliminary data.</text>
</comment>
<dbReference type="PROSITE" id="PS51585">
    <property type="entry name" value="SAM_MT_TPMT"/>
    <property type="match status" value="1"/>
</dbReference>